<evidence type="ECO:0000256" key="4">
    <source>
        <dbReference type="ARBA" id="ARBA00023136"/>
    </source>
</evidence>
<evidence type="ECO:0000313" key="6">
    <source>
        <dbReference type="Proteomes" id="UP000244384"/>
    </source>
</evidence>
<protein>
    <submittedName>
        <fullName evidence="5">Uncharacterized protein</fullName>
    </submittedName>
</protein>
<dbReference type="KEGG" id="aez:C3E78_04610"/>
<evidence type="ECO:0000313" key="5">
    <source>
        <dbReference type="EMBL" id="AWB91558.1"/>
    </source>
</evidence>
<dbReference type="Pfam" id="PF07681">
    <property type="entry name" value="DoxX"/>
    <property type="match status" value="1"/>
</dbReference>
<accession>A0A2S0WJN5</accession>
<dbReference type="GO" id="GO:0016020">
    <property type="term" value="C:membrane"/>
    <property type="evidence" value="ECO:0007669"/>
    <property type="project" value="UniProtKB-SubCell"/>
</dbReference>
<reference evidence="6" key="1">
    <citation type="submission" date="2018-01" db="EMBL/GenBank/DDBJ databases">
        <authorList>
            <person name="Li J."/>
        </authorList>
    </citation>
    <scope>NUCLEOTIDE SEQUENCE [LARGE SCALE GENOMIC DNA]</scope>
    <source>
        <strain evidence="6">592</strain>
    </source>
</reference>
<proteinExistence type="predicted"/>
<evidence type="ECO:0000256" key="3">
    <source>
        <dbReference type="ARBA" id="ARBA00022989"/>
    </source>
</evidence>
<dbReference type="Proteomes" id="UP000244384">
    <property type="component" value="Chromosome"/>
</dbReference>
<gene>
    <name evidence="5" type="ORF">C3E78_04610</name>
</gene>
<name>A0A2S0WJN5_9ACTN</name>
<keyword evidence="2" id="KW-0812">Transmembrane</keyword>
<evidence type="ECO:0000256" key="2">
    <source>
        <dbReference type="ARBA" id="ARBA00022692"/>
    </source>
</evidence>
<dbReference type="AlphaFoldDB" id="A0A2S0WJN5"/>
<dbReference type="RefSeq" id="WP_108577204.1">
    <property type="nucleotide sequence ID" value="NZ_CP026952.1"/>
</dbReference>
<organism evidence="5 6">
    <name type="scientific">Aeromicrobium chenweiae</name>
    <dbReference type="NCBI Taxonomy" id="2079793"/>
    <lineage>
        <taxon>Bacteria</taxon>
        <taxon>Bacillati</taxon>
        <taxon>Actinomycetota</taxon>
        <taxon>Actinomycetes</taxon>
        <taxon>Propionibacteriales</taxon>
        <taxon>Nocardioidaceae</taxon>
        <taxon>Aeromicrobium</taxon>
    </lineage>
</organism>
<comment type="subcellular location">
    <subcellularLocation>
        <location evidence="1">Membrane</location>
        <topology evidence="1">Multi-pass membrane protein</topology>
    </subcellularLocation>
</comment>
<dbReference type="InterPro" id="IPR032808">
    <property type="entry name" value="DoxX"/>
</dbReference>
<dbReference type="EMBL" id="CP026952">
    <property type="protein sequence ID" value="AWB91558.1"/>
    <property type="molecule type" value="Genomic_DNA"/>
</dbReference>
<keyword evidence="4" id="KW-0472">Membrane</keyword>
<dbReference type="OrthoDB" id="329282at2"/>
<accession>A0A5F2EZV1</accession>
<evidence type="ECO:0000256" key="1">
    <source>
        <dbReference type="ARBA" id="ARBA00004141"/>
    </source>
</evidence>
<keyword evidence="6" id="KW-1185">Reference proteome</keyword>
<sequence>MTLLRMVARPMLASLFIHGGAMALKQPGPRAAKAQPVADLIKKVAPQIPVNGSNLTRVNGAVHLVAGLGLATGHLPRLSALVLAVSLPPTTAAGHRYWDENDPAARTNQRIHFMKNMALTGGLLMATLDPDPHKKILVRRAKDKMTDAAASVADQLDHIRS</sequence>
<keyword evidence="3" id="KW-1133">Transmembrane helix</keyword>